<dbReference type="CDD" id="cd00291">
    <property type="entry name" value="SirA_YedF_YeeD"/>
    <property type="match status" value="1"/>
</dbReference>
<dbReference type="AlphaFoldDB" id="A0A9D7DZ64"/>
<organism evidence="2 3">
    <name type="scientific">Candidatus Methylophosphatis roskildensis</name>
    <dbReference type="NCBI Taxonomy" id="2899263"/>
    <lineage>
        <taxon>Bacteria</taxon>
        <taxon>Pseudomonadati</taxon>
        <taxon>Pseudomonadota</taxon>
        <taxon>Betaproteobacteria</taxon>
        <taxon>Nitrosomonadales</taxon>
        <taxon>Sterolibacteriaceae</taxon>
        <taxon>Candidatus Methylophosphatis</taxon>
    </lineage>
</organism>
<dbReference type="Gene3D" id="3.30.110.40">
    <property type="entry name" value="TusA-like domain"/>
    <property type="match status" value="1"/>
</dbReference>
<gene>
    <name evidence="2" type="ORF">IPH26_11750</name>
</gene>
<dbReference type="SUPFAM" id="SSF64307">
    <property type="entry name" value="SirA-like"/>
    <property type="match status" value="1"/>
</dbReference>
<dbReference type="EMBL" id="JADJEV010000003">
    <property type="protein sequence ID" value="MBK6973575.1"/>
    <property type="molecule type" value="Genomic_DNA"/>
</dbReference>
<dbReference type="InterPro" id="IPR018720">
    <property type="entry name" value="DUF2249"/>
</dbReference>
<evidence type="ECO:0000259" key="1">
    <source>
        <dbReference type="Pfam" id="PF10006"/>
    </source>
</evidence>
<reference evidence="2" key="1">
    <citation type="submission" date="2020-10" db="EMBL/GenBank/DDBJ databases">
        <title>Connecting structure to function with the recovery of over 1000 high-quality activated sludge metagenome-assembled genomes encoding full-length rRNA genes using long-read sequencing.</title>
        <authorList>
            <person name="Singleton C.M."/>
            <person name="Petriglieri F."/>
            <person name="Kristensen J.M."/>
            <person name="Kirkegaard R.H."/>
            <person name="Michaelsen T.Y."/>
            <person name="Andersen M.H."/>
            <person name="Karst S.M."/>
            <person name="Dueholm M.S."/>
            <person name="Nielsen P.H."/>
            <person name="Albertsen M."/>
        </authorList>
    </citation>
    <scope>NUCLEOTIDE SEQUENCE</scope>
    <source>
        <strain evidence="2">Bjer_18-Q3-R1-45_BAT3C.347</strain>
    </source>
</reference>
<name>A0A9D7DZ64_9PROT</name>
<sequence length="82" mass="9179">MSDATKVIDARGLLPPEPMELTLAALDDLPQEGEIVLLLYREPVPLYRILRDNGYTHRTESHDDGTFAIHIRHATRAEAQGS</sequence>
<protein>
    <submittedName>
        <fullName evidence="2">DUF2249 domain-containing protein</fullName>
    </submittedName>
</protein>
<evidence type="ECO:0000313" key="2">
    <source>
        <dbReference type="EMBL" id="MBK6973575.1"/>
    </source>
</evidence>
<accession>A0A9D7DZ64</accession>
<evidence type="ECO:0000313" key="3">
    <source>
        <dbReference type="Proteomes" id="UP000807785"/>
    </source>
</evidence>
<feature type="domain" description="DUF2249" evidence="1">
    <location>
        <begin position="7"/>
        <end position="73"/>
    </location>
</feature>
<comment type="caution">
    <text evidence="2">The sequence shown here is derived from an EMBL/GenBank/DDBJ whole genome shotgun (WGS) entry which is preliminary data.</text>
</comment>
<dbReference type="InterPro" id="IPR036868">
    <property type="entry name" value="TusA-like_sf"/>
</dbReference>
<proteinExistence type="predicted"/>
<dbReference type="Pfam" id="PF10006">
    <property type="entry name" value="DUF2249"/>
    <property type="match status" value="1"/>
</dbReference>
<dbReference type="Proteomes" id="UP000807785">
    <property type="component" value="Unassembled WGS sequence"/>
</dbReference>